<protein>
    <recommendedName>
        <fullName evidence="3">Pyoverdine biosynthesis</fullName>
    </recommendedName>
</protein>
<dbReference type="OrthoDB" id="429813at2759"/>
<dbReference type="PANTHER" id="PTHR37285">
    <property type="entry name" value="SPORE WALL MATURATION PROTEIN DIT1"/>
    <property type="match status" value="1"/>
</dbReference>
<comment type="caution">
    <text evidence="1">The sequence shown here is derived from an EMBL/GenBank/DDBJ whole genome shotgun (WGS) entry which is preliminary data.</text>
</comment>
<organism evidence="1 2">
    <name type="scientific">Heterodermia speciosa</name>
    <dbReference type="NCBI Taxonomy" id="116794"/>
    <lineage>
        <taxon>Eukaryota</taxon>
        <taxon>Fungi</taxon>
        <taxon>Dikarya</taxon>
        <taxon>Ascomycota</taxon>
        <taxon>Pezizomycotina</taxon>
        <taxon>Lecanoromycetes</taxon>
        <taxon>OSLEUM clade</taxon>
        <taxon>Lecanoromycetidae</taxon>
        <taxon>Caliciales</taxon>
        <taxon>Physciaceae</taxon>
        <taxon>Heterodermia</taxon>
    </lineage>
</organism>
<dbReference type="Pfam" id="PF05141">
    <property type="entry name" value="DIT1_PvcA"/>
    <property type="match status" value="1"/>
</dbReference>
<name>A0A8H3FHZ9_9LECA</name>
<gene>
    <name evidence="1" type="ORF">HETSPECPRED_005681</name>
</gene>
<dbReference type="PANTHER" id="PTHR37285:SF5">
    <property type="entry name" value="SPORE WALL MATURATION PROTEIN DIT1"/>
    <property type="match status" value="1"/>
</dbReference>
<evidence type="ECO:0000313" key="1">
    <source>
        <dbReference type="EMBL" id="CAF9924873.1"/>
    </source>
</evidence>
<keyword evidence="2" id="KW-1185">Reference proteome</keyword>
<evidence type="ECO:0008006" key="3">
    <source>
        <dbReference type="Google" id="ProtNLM"/>
    </source>
</evidence>
<accession>A0A8H3FHZ9</accession>
<sequence length="412" mass="46912">MTSCGQTTISQERSADQVSSDVLNLLEYYGRHTIGSANSENSEWIGKAQFFDQVRSQIRRNDPIKMVLPAFPWKSGNRVDKVSGRLPDLGEILALERLNQLCRDIEKIYPMGGQLTIASDGLVFDDIVGIPEEDTWEYSETLATIIEERGFSSLKLQRVMDLVGLTDGQRISKQTYLSLTDTSRTILLQAYGKSKEEIRAMIETDNDTLMTYRGFIRFLENDLRHSEVAFKATSGSHYRKCVKSIAKAMMLRAESFTKLLRDRCPDSVRLSIHPSSGANKLSVPLIVQPDDKFPRSPWHCIVAMDVHGSYRTVHAKDVRDTHNLIHINGLPHYYRERSPLWDWDDSSSSGAVFEPQYPCGLHVRPVGHDTISRLGHDHVLKLQRLARIFEGPIEIFGFENAHEVYNESREDR</sequence>
<proteinExistence type="predicted"/>
<reference evidence="1" key="1">
    <citation type="submission" date="2021-03" db="EMBL/GenBank/DDBJ databases">
        <authorList>
            <person name="Tagirdzhanova G."/>
        </authorList>
    </citation>
    <scope>NUCLEOTIDE SEQUENCE</scope>
</reference>
<dbReference type="Proteomes" id="UP000664521">
    <property type="component" value="Unassembled WGS sequence"/>
</dbReference>
<dbReference type="InterPro" id="IPR007817">
    <property type="entry name" value="Isocyanide_synthase_DIT1"/>
</dbReference>
<dbReference type="EMBL" id="CAJPDS010000037">
    <property type="protein sequence ID" value="CAF9924873.1"/>
    <property type="molecule type" value="Genomic_DNA"/>
</dbReference>
<dbReference type="AlphaFoldDB" id="A0A8H3FHZ9"/>
<evidence type="ECO:0000313" key="2">
    <source>
        <dbReference type="Proteomes" id="UP000664521"/>
    </source>
</evidence>